<evidence type="ECO:0000313" key="24">
    <source>
        <dbReference type="EMBL" id="APP93560.1"/>
    </source>
</evidence>
<evidence type="ECO:0000313" key="8">
    <source>
        <dbReference type="EMBL" id="APP93352.1"/>
    </source>
</evidence>
<evidence type="ECO:0000313" key="11">
    <source>
        <dbReference type="EMBL" id="APP93391.1"/>
    </source>
</evidence>
<dbReference type="EMBL" id="KX656719">
    <property type="protein sequence ID" value="APP93547.1"/>
    <property type="molecule type" value="Genomic_RNA"/>
</dbReference>
<dbReference type="EMBL" id="KX656720">
    <property type="protein sequence ID" value="APP93560.1"/>
    <property type="molecule type" value="Genomic_RNA"/>
</dbReference>
<reference evidence="3" key="2">
    <citation type="submission" date="2013-03" db="EMBL/GenBank/DDBJ databases">
        <authorList>
            <person name="Bailey A."/>
            <person name="Lauck M."/>
            <person name="Friedrich T."/>
            <person name="Goldberg T."/>
            <person name="O'Connor D."/>
        </authorList>
    </citation>
    <scope>NUCLEOTIDE SEQUENCE</scope>
    <source>
        <strain evidence="3">SHFV-krc1</strain>
    </source>
</reference>
<dbReference type="EMBL" id="KX656712">
    <property type="protein sequence ID" value="APP93456.1"/>
    <property type="molecule type" value="Genomic_RNA"/>
</dbReference>
<dbReference type="EMBL" id="KX656705">
    <property type="protein sequence ID" value="APP93365.1"/>
    <property type="molecule type" value="Genomic_RNA"/>
</dbReference>
<reference evidence="4" key="4">
    <citation type="submission" date="2016-07" db="EMBL/GenBank/DDBJ databases">
        <title>Within-host evolution and adaptation of simian arteriviruses in cynomolgus (crab-eating) macaques.</title>
        <authorList>
            <person name="Moncla L.H."/>
            <person name="Weiler A.M."/>
            <person name="Barry G."/>
            <person name="Weinfurter J.T."/>
            <person name="Dinis J.M."/>
            <person name="Charlier O."/>
            <person name="Lauck M."/>
            <person name="Bailey A.L."/>
            <person name="Wahl-Jensen V."/>
            <person name="Nelson C.W."/>
            <person name="Johnson J.C."/>
            <person name="Cai Y."/>
            <person name="Goldberg T.L."/>
            <person name="O'Connor D.H."/>
            <person name="Jahrling P.B."/>
            <person name="Kuhn J.H."/>
            <person name="Friedrich T.C."/>
        </authorList>
    </citation>
    <scope>NUCLEOTIDE SEQUENCE</scope>
    <source>
        <strain evidence="12">Crab_eating_macaque_1_KRCV-1_d10</strain>
        <strain evidence="13">Crab_eating_macaque_1_KRCV-1_d21</strain>
        <strain evidence="14">Crab_eating_macaque_1_KRCV-1_d3</strain>
        <strain evidence="15">Crab_eating_macaque_1_KRCV-1_d5</strain>
        <strain evidence="16">Crab_eating_macaque_1_KRCV-1_d8</strain>
        <strain evidence="7">Crab_eating_macaque_2_KRCV-1_d10</strain>
        <strain evidence="8">Crab_eating_macaque_2_KRCV-1_d21</strain>
        <strain evidence="17">Crab_eating_macaque_2_KRCV-1_d3</strain>
        <strain evidence="18">Crab_eating_macaque_2_KRCV-1_d5</strain>
        <strain evidence="19">Crab_eating_macaque_2_KRCV-1_d8</strain>
        <strain evidence="20">Crab_eating_macaque_3_KRCV-1_d10</strain>
        <strain evidence="11">Crab_eating_macaque_3_KRCV-1_d14</strain>
        <strain evidence="10">Crab_eating_macaque_3_KRCV-1_d21</strain>
        <strain evidence="21">Crab_eating_macaque_3_KRCV-1_d3</strain>
        <strain evidence="22">Crab_eating_macaque_3_KRCV-1_d5</strain>
        <strain evidence="23">Crab_eating_macaque_3_KRCV-1_d8</strain>
        <strain evidence="24">Crab_eating_macaque_4_KRCV-1_d10</strain>
        <strain evidence="9">Crab_eating_macaque_4_KRCV-1_d14</strain>
        <strain evidence="25">Crab_eating_macaque_4_KRCV-1_d3</strain>
        <strain evidence="26">Crab_eating_macaque_4_KRCV-1_d5</strain>
        <strain evidence="27">Crab_eating_macaque_4_KRCV-1_d8</strain>
        <strain evidence="6">KRCV-1_P4-D12</strain>
        <strain evidence="5">KRCV-1_P4-D7</strain>
        <strain evidence="4">Rh-KRCV-1</strain>
    </source>
</reference>
<dbReference type="EMBL" id="KX656716">
    <property type="protein sequence ID" value="APP93508.1"/>
    <property type="molecule type" value="Genomic_RNA"/>
</dbReference>
<dbReference type="EMBL" id="KX656701">
    <property type="protein sequence ID" value="APP93313.1"/>
    <property type="molecule type" value="Genomic_RNA"/>
</dbReference>
<reference evidence="3" key="3">
    <citation type="journal article" date="2014" name="PLoS ONE">
        <title>High genetic diversity and adaptive potential of two simian hemorrhagic Fever viruses in a wild primate population.</title>
        <authorList>
            <person name="Bailey A.L."/>
            <person name="Lauck M."/>
            <person name="Weiler A."/>
            <person name="Sibley S.D."/>
            <person name="Dinis J.M."/>
            <person name="Bergman Z."/>
            <person name="Nelson C.W."/>
            <person name="Correll M."/>
            <person name="Gleicher M."/>
            <person name="Hyeroba D."/>
            <person name="Tumukunde A."/>
            <person name="Weny G."/>
            <person name="Chapman C."/>
            <person name="Kuhn J.H."/>
            <person name="Hughes A.L."/>
            <person name="Friedrich T.C."/>
            <person name="Goldberg T.L."/>
            <person name="O'Connor D.H."/>
        </authorList>
    </citation>
    <scope>NUCLEOTIDE SEQUENCE</scope>
    <source>
        <strain evidence="3">SHFV-krc1</strain>
    </source>
</reference>
<evidence type="ECO:0000313" key="12">
    <source>
        <dbReference type="EMBL" id="APP93404.1"/>
    </source>
</evidence>
<evidence type="ECO:0000313" key="10">
    <source>
        <dbReference type="EMBL" id="APP93378.1"/>
    </source>
</evidence>
<evidence type="ECO:0000313" key="14">
    <source>
        <dbReference type="EMBL" id="APP93430.1"/>
    </source>
</evidence>
<dbReference type="EMBL" id="KX656711">
    <property type="protein sequence ID" value="APP93443.1"/>
    <property type="molecule type" value="Genomic_RNA"/>
</dbReference>
<evidence type="ECO:0000313" key="17">
    <source>
        <dbReference type="EMBL" id="APP93469.1"/>
    </source>
</evidence>
<dbReference type="EMBL" id="KX656722">
    <property type="protein sequence ID" value="APP93586.1"/>
    <property type="molecule type" value="Genomic_RNA"/>
</dbReference>
<dbReference type="EMBL" id="KC787627">
    <property type="protein sequence ID" value="AHH53815.1"/>
    <property type="molecule type" value="Genomic_RNA"/>
</dbReference>
<name>F5BD17_9NIDO</name>
<dbReference type="EMBL" id="KX656709">
    <property type="protein sequence ID" value="APP93417.1"/>
    <property type="molecule type" value="Genomic_RNA"/>
</dbReference>
<evidence type="ECO:0000313" key="7">
    <source>
        <dbReference type="EMBL" id="APP93339.1"/>
    </source>
</evidence>
<dbReference type="EMBL" id="KX656702">
    <property type="protein sequence ID" value="APP93326.1"/>
    <property type="molecule type" value="Genomic_RNA"/>
</dbReference>
<evidence type="ECO:0000313" key="27">
    <source>
        <dbReference type="EMBL" id="APP93599.1"/>
    </source>
</evidence>
<organism evidence="2">
    <name type="scientific">Kibale red colobus virus 1</name>
    <dbReference type="NCBI Taxonomy" id="1885929"/>
    <lineage>
        <taxon>Viruses</taxon>
        <taxon>Riboviria</taxon>
        <taxon>Orthornavirae</taxon>
        <taxon>Pisuviricota</taxon>
        <taxon>Pisoniviricetes</taxon>
        <taxon>Nidovirales</taxon>
        <taxon>Arnidovirineae</taxon>
        <taxon>Arteriviridae</taxon>
        <taxon>Simarterivirinae</taxon>
        <taxon>Zetaarterivirus</taxon>
        <taxon>Zetaarterivirus ugarco</taxon>
        <taxon>Zetaarterivirus ugarco 1</taxon>
    </lineage>
</organism>
<evidence type="ECO:0000313" key="3">
    <source>
        <dbReference type="EMBL" id="AHH53535.1"/>
    </source>
</evidence>
<keyword evidence="1" id="KW-0472">Membrane</keyword>
<dbReference type="EMBL" id="KX656713">
    <property type="protein sequence ID" value="APP93469.1"/>
    <property type="molecule type" value="Genomic_RNA"/>
</dbReference>
<dbReference type="EMBL" id="KX656723">
    <property type="protein sequence ID" value="APP93599.1"/>
    <property type="molecule type" value="Genomic_RNA"/>
</dbReference>
<evidence type="ECO:0000313" key="4">
    <source>
        <dbReference type="EMBL" id="APP93300.1"/>
    </source>
</evidence>
<dbReference type="EMBL" id="KX656704">
    <property type="protein sequence ID" value="APP93352.1"/>
    <property type="molecule type" value="Genomic_RNA"/>
</dbReference>
<evidence type="ECO:0000313" key="5">
    <source>
        <dbReference type="EMBL" id="APP93313.1"/>
    </source>
</evidence>
<evidence type="ECO:0000313" key="25">
    <source>
        <dbReference type="EMBL" id="APP93573.1"/>
    </source>
</evidence>
<keyword evidence="1" id="KW-1133">Transmembrane helix</keyword>
<evidence type="ECO:0000313" key="15">
    <source>
        <dbReference type="EMBL" id="APP93443.1"/>
    </source>
</evidence>
<dbReference type="EMBL" id="KC787607">
    <property type="protein sequence ID" value="AHH53535.1"/>
    <property type="molecule type" value="Genomic_RNA"/>
</dbReference>
<evidence type="ECO:0000256" key="1">
    <source>
        <dbReference type="SAM" id="Phobius"/>
    </source>
</evidence>
<dbReference type="EMBL" id="KX656710">
    <property type="protein sequence ID" value="APP93430.1"/>
    <property type="molecule type" value="Genomic_RNA"/>
</dbReference>
<proteinExistence type="predicted"/>
<dbReference type="EMBL" id="KX656718">
    <property type="protein sequence ID" value="APP93534.1"/>
    <property type="molecule type" value="Genomic_RNA"/>
</dbReference>
<evidence type="ECO:0000313" key="23">
    <source>
        <dbReference type="EMBL" id="APP93547.1"/>
    </source>
</evidence>
<evidence type="ECO:0000313" key="18">
    <source>
        <dbReference type="EMBL" id="APP93482.1"/>
    </source>
</evidence>
<evidence type="ECO:0000313" key="26">
    <source>
        <dbReference type="EMBL" id="APP93586.1"/>
    </source>
</evidence>
<dbReference type="EMBL" id="KX656714">
    <property type="protein sequence ID" value="APP93482.1"/>
    <property type="molecule type" value="Genomic_RNA"/>
</dbReference>
<accession>F5BD17</accession>
<dbReference type="EMBL" id="KX656703">
    <property type="protein sequence ID" value="APP93339.1"/>
    <property type="molecule type" value="Genomic_RNA"/>
</dbReference>
<dbReference type="EMBL" id="KX656721">
    <property type="protein sequence ID" value="APP93573.1"/>
    <property type="molecule type" value="Genomic_RNA"/>
</dbReference>
<evidence type="ECO:0000313" key="22">
    <source>
        <dbReference type="EMBL" id="APP93534.1"/>
    </source>
</evidence>
<dbReference type="EMBL" id="KX656715">
    <property type="protein sequence ID" value="APP93495.1"/>
    <property type="molecule type" value="Genomic_RNA"/>
</dbReference>
<keyword evidence="1" id="KW-0812">Transmembrane</keyword>
<dbReference type="EMBL" id="KX656717">
    <property type="protein sequence ID" value="APP93521.1"/>
    <property type="molecule type" value="Genomic_RNA"/>
</dbReference>
<dbReference type="EMBL" id="KX656700">
    <property type="protein sequence ID" value="APP93300.1"/>
    <property type="molecule type" value="Genomic_RNA"/>
</dbReference>
<evidence type="ECO:0000313" key="16">
    <source>
        <dbReference type="EMBL" id="APP93456.1"/>
    </source>
</evidence>
<dbReference type="EMBL" id="KX656707">
    <property type="protein sequence ID" value="APP93391.1"/>
    <property type="molecule type" value="Genomic_RNA"/>
</dbReference>
<dbReference type="EMBL" id="KX656708">
    <property type="protein sequence ID" value="APP93404.1"/>
    <property type="molecule type" value="Genomic_RNA"/>
</dbReference>
<protein>
    <submittedName>
        <fullName evidence="2">E protein</fullName>
    </submittedName>
</protein>
<evidence type="ECO:0000313" key="21">
    <source>
        <dbReference type="EMBL" id="APP93521.1"/>
    </source>
</evidence>
<evidence type="ECO:0000313" key="9">
    <source>
        <dbReference type="EMBL" id="APP93365.1"/>
    </source>
</evidence>
<sequence>MGSIVSAIQAAFHHAIHELIVSVFDLLIYMALIFLCLAVGRLLGYAIGAIFRCSARAVTTTNPSLQTTFKPLQRQYHKLP</sequence>
<feature type="transmembrane region" description="Helical" evidence="1">
    <location>
        <begin position="26"/>
        <end position="47"/>
    </location>
</feature>
<accession>A0A1L5YPA1</accession>
<dbReference type="EMBL" id="KX656706">
    <property type="protein sequence ID" value="APP93378.1"/>
    <property type="molecule type" value="Genomic_RNA"/>
</dbReference>
<dbReference type="EMBL" id="HQ845737">
    <property type="protein sequence ID" value="AEC48051.1"/>
    <property type="molecule type" value="Genomic_RNA"/>
</dbReference>
<evidence type="ECO:0000313" key="6">
    <source>
        <dbReference type="EMBL" id="APP93326.1"/>
    </source>
</evidence>
<evidence type="ECO:0000313" key="20">
    <source>
        <dbReference type="EMBL" id="APP93508.1"/>
    </source>
</evidence>
<evidence type="ECO:0000313" key="2">
    <source>
        <dbReference type="EMBL" id="AEC48051.1"/>
    </source>
</evidence>
<evidence type="ECO:0000313" key="13">
    <source>
        <dbReference type="EMBL" id="APP93417.1"/>
    </source>
</evidence>
<reference evidence="2" key="1">
    <citation type="journal article" date="2011" name="PLoS ONE">
        <title>Novel, divergent simian hemorrhagic fever viruses in a wild Ugandan red colobus monkey discovered using direct pyrosequencing.</title>
        <authorList>
            <person name="Lauck M."/>
            <person name="Hyeroba D."/>
            <person name="Tumukunde A."/>
            <person name="Weny G."/>
            <person name="Lank S.M."/>
            <person name="Chapman C.A."/>
            <person name="O'Connor D.H."/>
            <person name="Friedrich T.C."/>
            <person name="Goldberg T.L."/>
        </authorList>
    </citation>
    <scope>NUCLEOTIDE SEQUENCE</scope>
    <source>
        <strain evidence="2">Krc1</strain>
    </source>
</reference>
<evidence type="ECO:0000313" key="19">
    <source>
        <dbReference type="EMBL" id="APP93495.1"/>
    </source>
</evidence>